<evidence type="ECO:0000256" key="2">
    <source>
        <dbReference type="SAM" id="SignalP"/>
    </source>
</evidence>
<reference evidence="4" key="1">
    <citation type="submission" date="2011-05" db="EMBL/GenBank/DDBJ databases">
        <authorList>
            <person name="Richards S.R."/>
            <person name="Qu J."/>
            <person name="Jiang H."/>
            <person name="Jhangiani S.N."/>
            <person name="Agravi P."/>
            <person name="Goodspeed R."/>
            <person name="Gross S."/>
            <person name="Mandapat C."/>
            <person name="Jackson L."/>
            <person name="Mathew T."/>
            <person name="Pu L."/>
            <person name="Thornton R."/>
            <person name="Saada N."/>
            <person name="Wilczek-Boney K.B."/>
            <person name="Lee S."/>
            <person name="Kovar C."/>
            <person name="Wu Y."/>
            <person name="Scherer S.E."/>
            <person name="Worley K.C."/>
            <person name="Muzny D.M."/>
            <person name="Gibbs R."/>
        </authorList>
    </citation>
    <scope>NUCLEOTIDE SEQUENCE</scope>
    <source>
        <strain evidence="4">Brora</strain>
    </source>
</reference>
<dbReference type="EMBL" id="JH432116">
    <property type="status" value="NOT_ANNOTATED_CDS"/>
    <property type="molecule type" value="Genomic_DNA"/>
</dbReference>
<dbReference type="AlphaFoldDB" id="T1JE80"/>
<keyword evidence="2" id="KW-0732">Signal</keyword>
<evidence type="ECO:0008006" key="5">
    <source>
        <dbReference type="Google" id="ProtNLM"/>
    </source>
</evidence>
<dbReference type="EnsemblMetazoa" id="SMAR012121-RA">
    <property type="protein sequence ID" value="SMAR012121-PA"/>
    <property type="gene ID" value="SMAR012121"/>
</dbReference>
<feature type="chain" id="PRO_5004590455" description="Secreted protein" evidence="2">
    <location>
        <begin position="18"/>
        <end position="136"/>
    </location>
</feature>
<dbReference type="HOGENOM" id="CLU_1878010_0_0_1"/>
<proteinExistence type="predicted"/>
<evidence type="ECO:0000256" key="1">
    <source>
        <dbReference type="SAM" id="MobiDB-lite"/>
    </source>
</evidence>
<protein>
    <recommendedName>
        <fullName evidence="5">Secreted protein</fullName>
    </recommendedName>
</protein>
<feature type="compositionally biased region" description="Polar residues" evidence="1">
    <location>
        <begin position="27"/>
        <end position="39"/>
    </location>
</feature>
<reference evidence="3" key="2">
    <citation type="submission" date="2015-02" db="UniProtKB">
        <authorList>
            <consortium name="EnsemblMetazoa"/>
        </authorList>
    </citation>
    <scope>IDENTIFICATION</scope>
</reference>
<keyword evidence="4" id="KW-1185">Reference proteome</keyword>
<organism evidence="3 4">
    <name type="scientific">Strigamia maritima</name>
    <name type="common">European centipede</name>
    <name type="synonym">Geophilus maritimus</name>
    <dbReference type="NCBI Taxonomy" id="126957"/>
    <lineage>
        <taxon>Eukaryota</taxon>
        <taxon>Metazoa</taxon>
        <taxon>Ecdysozoa</taxon>
        <taxon>Arthropoda</taxon>
        <taxon>Myriapoda</taxon>
        <taxon>Chilopoda</taxon>
        <taxon>Pleurostigmophora</taxon>
        <taxon>Geophilomorpha</taxon>
        <taxon>Linotaeniidae</taxon>
        <taxon>Strigamia</taxon>
    </lineage>
</organism>
<accession>T1JE80</accession>
<feature type="signal peptide" evidence="2">
    <location>
        <begin position="1"/>
        <end position="17"/>
    </location>
</feature>
<name>T1JE80_STRMM</name>
<feature type="region of interest" description="Disordered" evidence="1">
    <location>
        <begin position="21"/>
        <end position="58"/>
    </location>
</feature>
<sequence length="136" mass="14638">MLVTFIMVAMILWKTFAEPKPVKNPRKTSSPAAATSLVVTTGPLKPDSTVKPPVSPTKGLCPSLARTVLLPLSPSRAASASSKLIRPPSSPHKVYYPCSPSATPPPKLRPRFATPTCCYHHSPTPRPQFLTRCASH</sequence>
<evidence type="ECO:0000313" key="3">
    <source>
        <dbReference type="EnsemblMetazoa" id="SMAR012121-PA"/>
    </source>
</evidence>
<evidence type="ECO:0000313" key="4">
    <source>
        <dbReference type="Proteomes" id="UP000014500"/>
    </source>
</evidence>
<dbReference type="Proteomes" id="UP000014500">
    <property type="component" value="Unassembled WGS sequence"/>
</dbReference>